<sequence length="76" mass="8252">MDKFWAQAAKALKPGGTVALWTRGSTLCSLPPILSYTPLTPPSILLPTPLDPQPRPTPPDLRIFRAEHPSSLRAPP</sequence>
<comment type="caution">
    <text evidence="2">The sequence shown here is derived from an EMBL/GenBank/DDBJ whole genome shotgun (WGS) entry which is preliminary data.</text>
</comment>
<organism evidence="2 3">
    <name type="scientific">Sclerotinia nivalis</name>
    <dbReference type="NCBI Taxonomy" id="352851"/>
    <lineage>
        <taxon>Eukaryota</taxon>
        <taxon>Fungi</taxon>
        <taxon>Dikarya</taxon>
        <taxon>Ascomycota</taxon>
        <taxon>Pezizomycotina</taxon>
        <taxon>Leotiomycetes</taxon>
        <taxon>Helotiales</taxon>
        <taxon>Sclerotiniaceae</taxon>
        <taxon>Sclerotinia</taxon>
    </lineage>
</organism>
<dbReference type="Proteomes" id="UP001152300">
    <property type="component" value="Unassembled WGS sequence"/>
</dbReference>
<feature type="compositionally biased region" description="Pro residues" evidence="1">
    <location>
        <begin position="49"/>
        <end position="59"/>
    </location>
</feature>
<dbReference type="EMBL" id="JAPEIS010000001">
    <property type="protein sequence ID" value="KAJ8070036.1"/>
    <property type="molecule type" value="Genomic_DNA"/>
</dbReference>
<evidence type="ECO:0008006" key="4">
    <source>
        <dbReference type="Google" id="ProtNLM"/>
    </source>
</evidence>
<gene>
    <name evidence="2" type="ORF">OCU04_000437</name>
</gene>
<proteinExistence type="predicted"/>
<reference evidence="2" key="1">
    <citation type="submission" date="2022-11" db="EMBL/GenBank/DDBJ databases">
        <title>Genome Resource of Sclerotinia nivalis Strain SnTB1, a Plant Pathogen Isolated from American Ginseng.</title>
        <authorList>
            <person name="Fan S."/>
        </authorList>
    </citation>
    <scope>NUCLEOTIDE SEQUENCE</scope>
    <source>
        <strain evidence="2">SnTB1</strain>
    </source>
</reference>
<evidence type="ECO:0000256" key="1">
    <source>
        <dbReference type="SAM" id="MobiDB-lite"/>
    </source>
</evidence>
<accession>A0A9X0DNE7</accession>
<dbReference type="OrthoDB" id="10027013at2759"/>
<protein>
    <recommendedName>
        <fullName evidence="4">Methyltransferase</fullName>
    </recommendedName>
</protein>
<dbReference type="AlphaFoldDB" id="A0A9X0DNE7"/>
<feature type="region of interest" description="Disordered" evidence="1">
    <location>
        <begin position="44"/>
        <end position="76"/>
    </location>
</feature>
<evidence type="ECO:0000313" key="2">
    <source>
        <dbReference type="EMBL" id="KAJ8070036.1"/>
    </source>
</evidence>
<evidence type="ECO:0000313" key="3">
    <source>
        <dbReference type="Proteomes" id="UP001152300"/>
    </source>
</evidence>
<keyword evidence="3" id="KW-1185">Reference proteome</keyword>
<name>A0A9X0DNE7_9HELO</name>